<evidence type="ECO:0000259" key="1">
    <source>
        <dbReference type="Pfam" id="PF09828"/>
    </source>
</evidence>
<dbReference type="InterPro" id="IPR018634">
    <property type="entry name" value="ChrB_C"/>
</dbReference>
<sequence>MNISLLISSLPTQNSTARTRVWRSLKASGAATLRDGVYLLPITHSQKFEPIAQDVISEQGSAYVFQAEAPFNLEVAPLFNRNEEYEALHKQLVDLNQNQNESEKKELLKQVRKLRKNFDALVEIDYFPNETQSQIQSELISLEQSIARLGEVNEPISTQEKIKRLLKKDYQNQVWATRKHPWIDRLASAWLIKNFIDKTPQFLWLESPSKCPTYALGYDFDGATFTHIDNLVTFEVLLHSFELETPALKKIAEIVHYLDVGGFEPPEAIGIEKVIQGLRSQISNDDQLFELANYIFDGLYADLKRERS</sequence>
<dbReference type="EMBL" id="CP061828">
    <property type="protein sequence ID" value="QOD72103.1"/>
    <property type="molecule type" value="Genomic_DNA"/>
</dbReference>
<feature type="domain" description="ChrB C-terminal" evidence="1">
    <location>
        <begin position="175"/>
        <end position="301"/>
    </location>
</feature>
<dbReference type="Proteomes" id="UP000516672">
    <property type="component" value="Chromosome"/>
</dbReference>
<dbReference type="Pfam" id="PF09828">
    <property type="entry name" value="ChrB_C"/>
    <property type="match status" value="1"/>
</dbReference>
<reference evidence="3" key="2">
    <citation type="submission" date="2020-10" db="EMBL/GenBank/DDBJ databases">
        <title>Clinical and molecular characterization of Acinetobacter seifertii in Taiwan.</title>
        <authorList>
            <person name="Li L.-H."/>
            <person name="Yang Y.-S."/>
            <person name="Sun J.-R."/>
            <person name="Huang T.-W."/>
            <person name="Huang W.-C."/>
            <person name="Wang Y.-C."/>
            <person name="Kuo T.-H."/>
            <person name="Kuo S.-C."/>
            <person name="Chen T.-L."/>
        </authorList>
    </citation>
    <scope>NUCLEOTIDE SEQUENCE [LARGE SCALE GENOMIC DNA]</scope>
    <source>
        <strain evidence="3">AS42</strain>
    </source>
</reference>
<gene>
    <name evidence="2" type="ORF">IC779_13520</name>
</gene>
<name>A0A7H2UGK1_9GAMM</name>
<reference evidence="2 3" key="1">
    <citation type="submission" date="2020-09" db="EMBL/GenBank/DDBJ databases">
        <authorList>
            <person name="Chen F.-J."/>
            <person name="Lee Y.-T."/>
        </authorList>
    </citation>
    <scope>NUCLEOTIDE SEQUENCE [LARGE SCALE GENOMIC DNA]</scope>
    <source>
        <strain evidence="2 3">AS42</strain>
    </source>
</reference>
<dbReference type="RefSeq" id="WP_151792136.1">
    <property type="nucleotide sequence ID" value="NZ_BKOK01000001.1"/>
</dbReference>
<evidence type="ECO:0000313" key="3">
    <source>
        <dbReference type="Proteomes" id="UP000516672"/>
    </source>
</evidence>
<accession>A0A7H2UGK1</accession>
<evidence type="ECO:0000313" key="2">
    <source>
        <dbReference type="EMBL" id="QOD72103.1"/>
    </source>
</evidence>
<dbReference type="AlphaFoldDB" id="A0A7H2UGK1"/>
<protein>
    <submittedName>
        <fullName evidence="2">Chromate resistance protein</fullName>
    </submittedName>
</protein>
<organism evidence="2 3">
    <name type="scientific">Acinetobacter seifertii</name>
    <dbReference type="NCBI Taxonomy" id="1530123"/>
    <lineage>
        <taxon>Bacteria</taxon>
        <taxon>Pseudomonadati</taxon>
        <taxon>Pseudomonadota</taxon>
        <taxon>Gammaproteobacteria</taxon>
        <taxon>Moraxellales</taxon>
        <taxon>Moraxellaceae</taxon>
        <taxon>Acinetobacter</taxon>
        <taxon>Acinetobacter calcoaceticus/baumannii complex</taxon>
    </lineage>
</organism>
<proteinExistence type="predicted"/>